<evidence type="ECO:0000256" key="1">
    <source>
        <dbReference type="ARBA" id="ARBA00001974"/>
    </source>
</evidence>
<keyword evidence="3" id="KW-0285">Flavoprotein</keyword>
<keyword evidence="4" id="KW-0274">FAD</keyword>
<dbReference type="InterPro" id="IPR036412">
    <property type="entry name" value="HAD-like_sf"/>
</dbReference>
<feature type="domain" description="FAD-binding" evidence="6">
    <location>
        <begin position="6"/>
        <end position="43"/>
    </location>
</feature>
<sequence>MTTDIDTGVLVVGAGPVGVSLACRLARRGVATMLVEAAAPAAPTRNVGLANWPTNLARSSGFGGSLRHWRGLCRPFAEEDLRERSWVSGSGWPVASADLAGFHRDAARHLGVAAEYTIAAWQGAWQNDLPDMAALGLVPRVYALSPDGLALDNLRQLAVREECLSYLDGGRLVELYGDNASRSIHSALVRRSDGTRVRVRSRATVLAMGAIETARHLMHFGLGNAWVGRSFLDHPHTLLGVLREADTARLEPLLETGFSAHGPARMLLHLTPEAQDRHAVPAASLTAHTLTGTNALALLARTEQLPNPDSRLHLREAVDSDGVRLVDIAWNLHAADLRALRVLEESTAAAFRAHGLGRVVTGSCSSTSWPAGTVGACHHLGTTRMATSPDHGATDEFGRLHGLDNLWIAGGAVFPTGTVVNPTLTAVALGLRTADRIAELVPVTGVSAQGVDLCEPGSGRPDGAVERFIGLLGDRLASQARRLVVEDGLADAELLVLDLDGTLLRAHTEQLIAQVSRFVARFGYDVDAPTLHALARNENMFGFLRPDDVGVLDLLFWDQFDESSMPPALHDGALALLQFARACGLTIAVCTARRAEAPVVEQLLRMLGCPPPSLVVSAGPAGAAKSEMLVALCERAGVSTRRTVTVGDTVTDIVASRAAGIGLHISVGCGVASAAALAKAQPDVLVEDLGELLDLWLNQQSGMSRA</sequence>
<comment type="cofactor">
    <cofactor evidence="1">
        <name>FAD</name>
        <dbReference type="ChEBI" id="CHEBI:57692"/>
    </cofactor>
</comment>
<evidence type="ECO:0000256" key="2">
    <source>
        <dbReference type="ARBA" id="ARBA00010790"/>
    </source>
</evidence>
<gene>
    <name evidence="8" type="ORF">JD81_03834</name>
</gene>
<dbReference type="InterPro" id="IPR002938">
    <property type="entry name" value="FAD-bd"/>
</dbReference>
<dbReference type="EMBL" id="VLLP01000001">
    <property type="protein sequence ID" value="TWJ30296.1"/>
    <property type="molecule type" value="Genomic_DNA"/>
</dbReference>
<dbReference type="Gene3D" id="1.10.150.240">
    <property type="entry name" value="Putative phosphatase, domain 2"/>
    <property type="match status" value="1"/>
</dbReference>
<evidence type="ECO:0000313" key="8">
    <source>
        <dbReference type="EMBL" id="TWJ30296.1"/>
    </source>
</evidence>
<proteinExistence type="inferred from homology"/>
<dbReference type="PANTHER" id="PTHR42784">
    <property type="entry name" value="PYRANOSE 2-OXIDASE"/>
    <property type="match status" value="1"/>
</dbReference>
<dbReference type="InterPro" id="IPR007867">
    <property type="entry name" value="GMC_OxRtase_C"/>
</dbReference>
<dbReference type="SFLD" id="SFLDG01129">
    <property type="entry name" value="C1.5:_HAD__Beta-PGM__Phosphata"/>
    <property type="match status" value="1"/>
</dbReference>
<comment type="similarity">
    <text evidence="2">Belongs to the GMC oxidoreductase family.</text>
</comment>
<feature type="domain" description="Glucose-methanol-choline oxidoreductase C-terminal" evidence="7">
    <location>
        <begin position="306"/>
        <end position="430"/>
    </location>
</feature>
<dbReference type="InterPro" id="IPR023214">
    <property type="entry name" value="HAD_sf"/>
</dbReference>
<dbReference type="Proteomes" id="UP000319728">
    <property type="component" value="Unassembled WGS sequence"/>
</dbReference>
<dbReference type="CDD" id="cd01427">
    <property type="entry name" value="HAD_like"/>
    <property type="match status" value="1"/>
</dbReference>
<dbReference type="RefSeq" id="WP_145819023.1">
    <property type="nucleotide sequence ID" value="NZ_AP023438.1"/>
</dbReference>
<dbReference type="PANTHER" id="PTHR42784:SF1">
    <property type="entry name" value="PYRANOSE 2-OXIDASE"/>
    <property type="match status" value="1"/>
</dbReference>
<dbReference type="SUPFAM" id="SSF56784">
    <property type="entry name" value="HAD-like"/>
    <property type="match status" value="1"/>
</dbReference>
<reference evidence="8 9" key="1">
    <citation type="submission" date="2019-07" db="EMBL/GenBank/DDBJ databases">
        <title>R&amp;d 2014.</title>
        <authorList>
            <person name="Klenk H.-P."/>
        </authorList>
    </citation>
    <scope>NUCLEOTIDE SEQUENCE [LARGE SCALE GENOMIC DNA]</scope>
    <source>
        <strain evidence="8 9">DSM 43912</strain>
    </source>
</reference>
<keyword evidence="5" id="KW-0560">Oxidoreductase</keyword>
<dbReference type="GO" id="GO:0016614">
    <property type="term" value="F:oxidoreductase activity, acting on CH-OH group of donors"/>
    <property type="evidence" value="ECO:0007669"/>
    <property type="project" value="InterPro"/>
</dbReference>
<dbReference type="SUPFAM" id="SSF51905">
    <property type="entry name" value="FAD/NAD(P)-binding domain"/>
    <property type="match status" value="1"/>
</dbReference>
<protein>
    <submittedName>
        <fullName evidence="8">Choline dehydrogenase-like flavoprotein</fullName>
    </submittedName>
</protein>
<evidence type="ECO:0000256" key="3">
    <source>
        <dbReference type="ARBA" id="ARBA00022630"/>
    </source>
</evidence>
<dbReference type="InterPro" id="IPR051473">
    <property type="entry name" value="P2Ox-like"/>
</dbReference>
<dbReference type="InterPro" id="IPR023198">
    <property type="entry name" value="PGP-like_dom2"/>
</dbReference>
<evidence type="ECO:0000259" key="6">
    <source>
        <dbReference type="Pfam" id="PF01494"/>
    </source>
</evidence>
<dbReference type="InterPro" id="IPR036188">
    <property type="entry name" value="FAD/NAD-bd_sf"/>
</dbReference>
<evidence type="ECO:0000313" key="9">
    <source>
        <dbReference type="Proteomes" id="UP000319728"/>
    </source>
</evidence>
<dbReference type="Pfam" id="PF01494">
    <property type="entry name" value="FAD_binding_3"/>
    <property type="match status" value="1"/>
</dbReference>
<dbReference type="OrthoDB" id="9798604at2"/>
<keyword evidence="9" id="KW-1185">Reference proteome</keyword>
<evidence type="ECO:0000256" key="4">
    <source>
        <dbReference type="ARBA" id="ARBA00022827"/>
    </source>
</evidence>
<dbReference type="SFLD" id="SFLDS00003">
    <property type="entry name" value="Haloacid_Dehalogenase"/>
    <property type="match status" value="1"/>
</dbReference>
<evidence type="ECO:0000256" key="5">
    <source>
        <dbReference type="ARBA" id="ARBA00023002"/>
    </source>
</evidence>
<dbReference type="AlphaFoldDB" id="A0A562WJ60"/>
<organism evidence="8 9">
    <name type="scientific">Micromonospora sagamiensis</name>
    <dbReference type="NCBI Taxonomy" id="47875"/>
    <lineage>
        <taxon>Bacteria</taxon>
        <taxon>Bacillati</taxon>
        <taxon>Actinomycetota</taxon>
        <taxon>Actinomycetes</taxon>
        <taxon>Micromonosporales</taxon>
        <taxon>Micromonosporaceae</taxon>
        <taxon>Micromonospora</taxon>
    </lineage>
</organism>
<dbReference type="Pfam" id="PF00702">
    <property type="entry name" value="Hydrolase"/>
    <property type="match status" value="1"/>
</dbReference>
<name>A0A562WJ60_9ACTN</name>
<dbReference type="Gene3D" id="3.40.50.1000">
    <property type="entry name" value="HAD superfamily/HAD-like"/>
    <property type="match status" value="1"/>
</dbReference>
<evidence type="ECO:0000259" key="7">
    <source>
        <dbReference type="Pfam" id="PF05199"/>
    </source>
</evidence>
<accession>A0A562WJ60</accession>
<comment type="caution">
    <text evidence="8">The sequence shown here is derived from an EMBL/GenBank/DDBJ whole genome shotgun (WGS) entry which is preliminary data.</text>
</comment>
<dbReference type="Gene3D" id="3.50.50.60">
    <property type="entry name" value="FAD/NAD(P)-binding domain"/>
    <property type="match status" value="2"/>
</dbReference>
<dbReference type="Pfam" id="PF05199">
    <property type="entry name" value="GMC_oxred_C"/>
    <property type="match status" value="1"/>
</dbReference>
<dbReference type="GO" id="GO:0071949">
    <property type="term" value="F:FAD binding"/>
    <property type="evidence" value="ECO:0007669"/>
    <property type="project" value="InterPro"/>
</dbReference>